<keyword evidence="5" id="KW-0804">Transcription</keyword>
<dbReference type="CDD" id="cd00009">
    <property type="entry name" value="AAA"/>
    <property type="match status" value="1"/>
</dbReference>
<dbReference type="GO" id="GO:0006355">
    <property type="term" value="P:regulation of DNA-templated transcription"/>
    <property type="evidence" value="ECO:0007669"/>
    <property type="project" value="InterPro"/>
</dbReference>
<gene>
    <name evidence="8" type="ORF">SAMN03080599_01240</name>
</gene>
<keyword evidence="2" id="KW-0067">ATP-binding</keyword>
<proteinExistence type="predicted"/>
<dbReference type="InterPro" id="IPR009057">
    <property type="entry name" value="Homeodomain-like_sf"/>
</dbReference>
<dbReference type="FunFam" id="3.40.50.300:FF:000006">
    <property type="entry name" value="DNA-binding transcriptional regulator NtrC"/>
    <property type="match status" value="1"/>
</dbReference>
<organism evidence="8 9">
    <name type="scientific">Acidaminobacter hydrogenoformans DSM 2784</name>
    <dbReference type="NCBI Taxonomy" id="1120920"/>
    <lineage>
        <taxon>Bacteria</taxon>
        <taxon>Bacillati</taxon>
        <taxon>Bacillota</taxon>
        <taxon>Clostridia</taxon>
        <taxon>Peptostreptococcales</taxon>
        <taxon>Acidaminobacteraceae</taxon>
        <taxon>Acidaminobacter</taxon>
    </lineage>
</organism>
<keyword evidence="4" id="KW-0238">DNA-binding</keyword>
<dbReference type="NCBIfam" id="TIGR00229">
    <property type="entry name" value="sensory_box"/>
    <property type="match status" value="1"/>
</dbReference>
<dbReference type="Proteomes" id="UP000199208">
    <property type="component" value="Unassembled WGS sequence"/>
</dbReference>
<dbReference type="InterPro" id="IPR035965">
    <property type="entry name" value="PAS-like_dom_sf"/>
</dbReference>
<dbReference type="RefSeq" id="WP_139159784.1">
    <property type="nucleotide sequence ID" value="NZ_FMWL01000004.1"/>
</dbReference>
<evidence type="ECO:0000256" key="3">
    <source>
        <dbReference type="ARBA" id="ARBA00023015"/>
    </source>
</evidence>
<dbReference type="SUPFAM" id="SSF52540">
    <property type="entry name" value="P-loop containing nucleoside triphosphate hydrolases"/>
    <property type="match status" value="1"/>
</dbReference>
<dbReference type="SUPFAM" id="SSF55785">
    <property type="entry name" value="PYP-like sensor domain (PAS domain)"/>
    <property type="match status" value="1"/>
</dbReference>
<dbReference type="Gene3D" id="3.40.50.300">
    <property type="entry name" value="P-loop containing nucleotide triphosphate hydrolases"/>
    <property type="match status" value="1"/>
</dbReference>
<keyword evidence="3" id="KW-0805">Transcription regulation</keyword>
<dbReference type="GO" id="GO:0043565">
    <property type="term" value="F:sequence-specific DNA binding"/>
    <property type="evidence" value="ECO:0007669"/>
    <property type="project" value="InterPro"/>
</dbReference>
<dbReference type="GO" id="GO:0005524">
    <property type="term" value="F:ATP binding"/>
    <property type="evidence" value="ECO:0007669"/>
    <property type="project" value="UniProtKB-KW"/>
</dbReference>
<dbReference type="InterPro" id="IPR027417">
    <property type="entry name" value="P-loop_NTPase"/>
</dbReference>
<dbReference type="SUPFAM" id="SSF46689">
    <property type="entry name" value="Homeodomain-like"/>
    <property type="match status" value="1"/>
</dbReference>
<protein>
    <submittedName>
        <fullName evidence="8">Arginine utilization regulatory protein</fullName>
    </submittedName>
</protein>
<dbReference type="InterPro" id="IPR000014">
    <property type="entry name" value="PAS"/>
</dbReference>
<sequence length="493" mass="55806">MDQKLLIYAAQNILREIEEGIHIVNREGVTVAYNEAMEKIEGLSAETVIGRHLLEVFPNWTQENSTLLMAMSHRKPVQQKMQSYLNLKGKRITTVNTTFPIFDGEEMIGAVEISKNFTDVTNMSEKILDLQAKLINPEKYKFQVRTHFTFDHLIGRSPSFMEAIRIARRAADTTSSVLIHGDTGTGKELFAQSIHSASVRWDKPFIAQNCAAIPDTLLESILFGSVKGSFTGALDRPGLFEQANGGTLFLDEINSMSEELQAKLLRVLQESYVRRVGGQSDVKINVRIIAATNEDPFELMQSGKFRKDLFYRLNVIYIKLPLLYERQEDIGLLVDHFIRQYNESLGKDVWMLSGEVAQWFRDYMWPGNVRELQNFIESAMNMVTDEHVIGREHLPSHVAELLRGQTRAEVRETDAGGQTSSDVVEEDAGGRTCAVLQRGDETLNDYLKSIEHGEIEAAMVHFEGNISKAAQSLGLSRQNLQYKLKQLSERMVE</sequence>
<feature type="domain" description="Sigma-54 factor interaction" evidence="6">
    <location>
        <begin position="153"/>
        <end position="381"/>
    </location>
</feature>
<dbReference type="PROSITE" id="PS00688">
    <property type="entry name" value="SIGMA54_INTERACT_3"/>
    <property type="match status" value="1"/>
</dbReference>
<dbReference type="InterPro" id="IPR025944">
    <property type="entry name" value="Sigma_54_int_dom_CS"/>
</dbReference>
<dbReference type="InterPro" id="IPR058031">
    <property type="entry name" value="AAA_lid_NorR"/>
</dbReference>
<name>A0A1G5RWG0_9FIRM</name>
<keyword evidence="1" id="KW-0547">Nucleotide-binding</keyword>
<dbReference type="OrthoDB" id="9803970at2"/>
<feature type="domain" description="PAS" evidence="7">
    <location>
        <begin position="13"/>
        <end position="54"/>
    </location>
</feature>
<dbReference type="STRING" id="1120920.SAMN03080599_01240"/>
<dbReference type="InterPro" id="IPR013656">
    <property type="entry name" value="PAS_4"/>
</dbReference>
<dbReference type="Gene3D" id="3.30.450.20">
    <property type="entry name" value="PAS domain"/>
    <property type="match status" value="1"/>
</dbReference>
<evidence type="ECO:0000313" key="9">
    <source>
        <dbReference type="Proteomes" id="UP000199208"/>
    </source>
</evidence>
<dbReference type="PRINTS" id="PR01590">
    <property type="entry name" value="HTHFIS"/>
</dbReference>
<dbReference type="Pfam" id="PF25601">
    <property type="entry name" value="AAA_lid_14"/>
    <property type="match status" value="1"/>
</dbReference>
<dbReference type="InterPro" id="IPR003593">
    <property type="entry name" value="AAA+_ATPase"/>
</dbReference>
<dbReference type="Gene3D" id="1.10.8.60">
    <property type="match status" value="1"/>
</dbReference>
<evidence type="ECO:0000256" key="2">
    <source>
        <dbReference type="ARBA" id="ARBA00022840"/>
    </source>
</evidence>
<dbReference type="InterPro" id="IPR025943">
    <property type="entry name" value="Sigma_54_int_dom_ATP-bd_2"/>
</dbReference>
<evidence type="ECO:0000256" key="5">
    <source>
        <dbReference type="ARBA" id="ARBA00023163"/>
    </source>
</evidence>
<dbReference type="PANTHER" id="PTHR32071:SF74">
    <property type="entry name" value="TRANSCRIPTIONAL ACTIVATOR ROCR"/>
    <property type="match status" value="1"/>
</dbReference>
<dbReference type="Gene3D" id="1.10.10.60">
    <property type="entry name" value="Homeodomain-like"/>
    <property type="match status" value="1"/>
</dbReference>
<dbReference type="PANTHER" id="PTHR32071">
    <property type="entry name" value="TRANSCRIPTIONAL REGULATORY PROTEIN"/>
    <property type="match status" value="1"/>
</dbReference>
<dbReference type="Pfam" id="PF02954">
    <property type="entry name" value="HTH_8"/>
    <property type="match status" value="1"/>
</dbReference>
<dbReference type="PROSITE" id="PS50045">
    <property type="entry name" value="SIGMA54_INTERACT_4"/>
    <property type="match status" value="1"/>
</dbReference>
<dbReference type="Pfam" id="PF00158">
    <property type="entry name" value="Sigma54_activat"/>
    <property type="match status" value="1"/>
</dbReference>
<dbReference type="PROSITE" id="PS00676">
    <property type="entry name" value="SIGMA54_INTERACT_2"/>
    <property type="match status" value="1"/>
</dbReference>
<dbReference type="AlphaFoldDB" id="A0A1G5RWG0"/>
<evidence type="ECO:0000256" key="4">
    <source>
        <dbReference type="ARBA" id="ARBA00023125"/>
    </source>
</evidence>
<dbReference type="Pfam" id="PF08448">
    <property type="entry name" value="PAS_4"/>
    <property type="match status" value="1"/>
</dbReference>
<dbReference type="CDD" id="cd00130">
    <property type="entry name" value="PAS"/>
    <property type="match status" value="1"/>
</dbReference>
<reference evidence="8 9" key="1">
    <citation type="submission" date="2016-10" db="EMBL/GenBank/DDBJ databases">
        <authorList>
            <person name="de Groot N.N."/>
        </authorList>
    </citation>
    <scope>NUCLEOTIDE SEQUENCE [LARGE SCALE GENOMIC DNA]</scope>
    <source>
        <strain evidence="8 9">DSM 2784</strain>
    </source>
</reference>
<dbReference type="InterPro" id="IPR002197">
    <property type="entry name" value="HTH_Fis"/>
</dbReference>
<dbReference type="InterPro" id="IPR002078">
    <property type="entry name" value="Sigma_54_int"/>
</dbReference>
<evidence type="ECO:0000256" key="1">
    <source>
        <dbReference type="ARBA" id="ARBA00022741"/>
    </source>
</evidence>
<dbReference type="PROSITE" id="PS50112">
    <property type="entry name" value="PAS"/>
    <property type="match status" value="1"/>
</dbReference>
<accession>A0A1G5RWG0</accession>
<dbReference type="EMBL" id="FMWL01000004">
    <property type="protein sequence ID" value="SCZ78386.1"/>
    <property type="molecule type" value="Genomic_DNA"/>
</dbReference>
<keyword evidence="9" id="KW-1185">Reference proteome</keyword>
<evidence type="ECO:0000259" key="6">
    <source>
        <dbReference type="PROSITE" id="PS50045"/>
    </source>
</evidence>
<evidence type="ECO:0000259" key="7">
    <source>
        <dbReference type="PROSITE" id="PS50112"/>
    </source>
</evidence>
<dbReference type="InterPro" id="IPR025662">
    <property type="entry name" value="Sigma_54_int_dom_ATP-bd_1"/>
</dbReference>
<dbReference type="SMART" id="SM00382">
    <property type="entry name" value="AAA"/>
    <property type="match status" value="1"/>
</dbReference>
<evidence type="ECO:0000313" key="8">
    <source>
        <dbReference type="EMBL" id="SCZ78386.1"/>
    </source>
</evidence>
<dbReference type="PROSITE" id="PS00675">
    <property type="entry name" value="SIGMA54_INTERACT_1"/>
    <property type="match status" value="1"/>
</dbReference>